<comment type="caution">
    <text evidence="2">The sequence shown here is derived from an EMBL/GenBank/DDBJ whole genome shotgun (WGS) entry which is preliminary data.</text>
</comment>
<gene>
    <name evidence="2" type="ORF">scyTo_0001917</name>
</gene>
<accession>A0A401PGN6</accession>
<sequence>MLPLTTAKGFAVTLLLANKFLLEHNQSCPEKIASQTAKLRKPRTNSSFQTGLLALPDSPDAHDVILYHVDTHFSDYLPASSTEL</sequence>
<feature type="chain" id="PRO_5018985439" evidence="1">
    <location>
        <begin position="18"/>
        <end position="84"/>
    </location>
</feature>
<dbReference type="AlphaFoldDB" id="A0A401PGN6"/>
<evidence type="ECO:0000256" key="1">
    <source>
        <dbReference type="SAM" id="SignalP"/>
    </source>
</evidence>
<keyword evidence="3" id="KW-1185">Reference proteome</keyword>
<evidence type="ECO:0000313" key="2">
    <source>
        <dbReference type="EMBL" id="GCB72292.1"/>
    </source>
</evidence>
<dbReference type="EMBL" id="BFAA01000448">
    <property type="protein sequence ID" value="GCB72292.1"/>
    <property type="molecule type" value="Genomic_DNA"/>
</dbReference>
<dbReference type="Proteomes" id="UP000288216">
    <property type="component" value="Unassembled WGS sequence"/>
</dbReference>
<evidence type="ECO:0000313" key="3">
    <source>
        <dbReference type="Proteomes" id="UP000288216"/>
    </source>
</evidence>
<reference evidence="2 3" key="1">
    <citation type="journal article" date="2018" name="Nat. Ecol. Evol.">
        <title>Shark genomes provide insights into elasmobranch evolution and the origin of vertebrates.</title>
        <authorList>
            <person name="Hara Y"/>
            <person name="Yamaguchi K"/>
            <person name="Onimaru K"/>
            <person name="Kadota M"/>
            <person name="Koyanagi M"/>
            <person name="Keeley SD"/>
            <person name="Tatsumi K"/>
            <person name="Tanaka K"/>
            <person name="Motone F"/>
            <person name="Kageyama Y"/>
            <person name="Nozu R"/>
            <person name="Adachi N"/>
            <person name="Nishimura O"/>
            <person name="Nakagawa R"/>
            <person name="Tanegashima C"/>
            <person name="Kiyatake I"/>
            <person name="Matsumoto R"/>
            <person name="Murakumo K"/>
            <person name="Nishida K"/>
            <person name="Terakita A"/>
            <person name="Kuratani S"/>
            <person name="Sato K"/>
            <person name="Hyodo S Kuraku.S."/>
        </authorList>
    </citation>
    <scope>NUCLEOTIDE SEQUENCE [LARGE SCALE GENOMIC DNA]</scope>
</reference>
<feature type="signal peptide" evidence="1">
    <location>
        <begin position="1"/>
        <end position="17"/>
    </location>
</feature>
<protein>
    <submittedName>
        <fullName evidence="2">Uncharacterized protein</fullName>
    </submittedName>
</protein>
<keyword evidence="1" id="KW-0732">Signal</keyword>
<organism evidence="2 3">
    <name type="scientific">Scyliorhinus torazame</name>
    <name type="common">Cloudy catshark</name>
    <name type="synonym">Catulus torazame</name>
    <dbReference type="NCBI Taxonomy" id="75743"/>
    <lineage>
        <taxon>Eukaryota</taxon>
        <taxon>Metazoa</taxon>
        <taxon>Chordata</taxon>
        <taxon>Craniata</taxon>
        <taxon>Vertebrata</taxon>
        <taxon>Chondrichthyes</taxon>
        <taxon>Elasmobranchii</taxon>
        <taxon>Galeomorphii</taxon>
        <taxon>Galeoidea</taxon>
        <taxon>Carcharhiniformes</taxon>
        <taxon>Scyliorhinidae</taxon>
        <taxon>Scyliorhinus</taxon>
    </lineage>
</organism>
<name>A0A401PGN6_SCYTO</name>
<proteinExistence type="predicted"/>